<organism evidence="5">
    <name type="scientific">Schizophyllum commune (strain H4-8 / FGSC 9210)</name>
    <name type="common">Split gill fungus</name>
    <dbReference type="NCBI Taxonomy" id="578458"/>
    <lineage>
        <taxon>Eukaryota</taxon>
        <taxon>Fungi</taxon>
        <taxon>Dikarya</taxon>
        <taxon>Basidiomycota</taxon>
        <taxon>Agaricomycotina</taxon>
        <taxon>Agaricomycetes</taxon>
        <taxon>Agaricomycetidae</taxon>
        <taxon>Agaricales</taxon>
        <taxon>Schizophyllaceae</taxon>
        <taxon>Schizophyllum</taxon>
    </lineage>
</organism>
<dbReference type="VEuPathDB" id="FungiDB:SCHCODRAFT_02500858"/>
<dbReference type="PROSITE" id="PS50018">
    <property type="entry name" value="RAS_GTPASE_ACTIV_2"/>
    <property type="match status" value="1"/>
</dbReference>
<proteinExistence type="predicted"/>
<dbReference type="InterPro" id="IPR016024">
    <property type="entry name" value="ARM-type_fold"/>
</dbReference>
<dbReference type="EMBL" id="GL377302">
    <property type="protein sequence ID" value="EFJ01528.1"/>
    <property type="molecule type" value="Genomic_DNA"/>
</dbReference>
<dbReference type="Pfam" id="PF00616">
    <property type="entry name" value="RasGAP"/>
    <property type="match status" value="2"/>
</dbReference>
<dbReference type="SUPFAM" id="SSF48371">
    <property type="entry name" value="ARM repeat"/>
    <property type="match status" value="1"/>
</dbReference>
<gene>
    <name evidence="4" type="ORF">SCHCODRAFT_48835</name>
</gene>
<accession>D8PNG9</accession>
<evidence type="ECO:0000313" key="4">
    <source>
        <dbReference type="EMBL" id="EFJ01528.1"/>
    </source>
</evidence>
<sequence length="2494" mass="279858">MIVILKQCASPEGSLLVASPCSDLAFREFASEDLPRPEFRQNPIYNAYANQILRSRPSSISVKSGQSSQSSIAIPVGTAMYEKTHISLLRSQVAMRNLIMKLAGQVIFYLSATNWNPVFQRLRSRIHVLANATDEIKDTNIDLELLYHCALDRSRLVQVLNELSSLLVNMKQDHQLAIAVPLRTAIWNWIRLFPGEFNDAIRVRGRLEGAPERVFDLLYTKNQLGVERSIWPTLLILNCISSDRLMPELSDMKSYGRGKATRKDTKFYDDLFTHGYSNPKTQEVGLACTLDLCRAASYVDSADDVPLRLLAYDVAHEIKLNRFQNKRDIFDAKEEIDVALCAEVLVATYRFLPEEDSIPLFLRCCEPERSEAFKACAARAFLTLVQESVRIPWQKPLDKLRIAVAPRFREIYKTASMRKPEVDAYGNLKRLHTRPKARRVNGEPLTDREVLLLSVIAVWRTDPELFVAGIRDEKGPDFLKAVVKLWDPAIDASVTLAGSNMYKVMCDYAYSLPPEHPDLHFLVSISKHTVPSMLVCVSASLLGDRLDTQTEKLWLGVLHGFLDLYMRKTDNEHLLDLQQDPGRIPGLILTEVAFLVCLASADNNASNMAARGLRLLAHLQRDPEYASASCTAQEEENSKRELVYDQLGDPKITIVGRVGHQKRIRKLLRLIAKPCSMHIAVWEECYWRWRHLTELLYPGIGKEGEPPSSRLMKDDQRFQWRSLTLFLAALGGACIQEGRVGNLSSIIPLQALPDKLRVQSNSEDLVQTFINDVTNMLLHPDVHIRDTARDALGMELNHRLHGRFLKHIEGLVQQLANTEVKEVDAYYLLMDQVIVVLKLLIDSLSQEDFVAVDMASTMLSLGQQLPLTSAASSARLKIKFCQLCDSLWGRPAAQVIKKDNDSRLKLLDLVVEWMQPVSLTRLQPGDYTQSELNMAALRTMVVLLDHLQIRPPDDTGPGDENAHVVARLFAKYSSALLQSLEICHMDFPTTDSASESGSIQFKMKASQREAELRDLVITGLSHLVISNSESGFKQCLSLAYSDDNLKRTIFSHVFARVLGQGARLEVEETVSGVSRISRLAEIIKGSDMALAMAICEVCPAGEVDTITNVLLDLFDTREHALRLIKQIIDREIANTTSEASLFRSNSMYTRFLSAFARKHGYHYLRGLIEPLIRVMEEMPPDTSFELDPAKAPGQDPLQNQHNIEVVAGSFLNIVSSSTQSVPRIFREVCAYIADSVMHVWPEAKFAALGAFVFLRFISPAIVSPEVVDVEIPKTHANIRRGLMVVAKVIQNLANNIFFGKEQHMTVLNKFLELNIANVTRFLSELHKISQRIDDDQDEYIESNADSSDVIVLHRFFHKHADKIGKELLSIAKPNVEANSAAVNGKHAWDDLCGWLVDLGQPMQPPQASTAKSYEHAKYIDLLSKYASRTSRVGEDIFLPVETIRVSTRDDRAVFVFRLSRIDVEGLDVELLMAYILKLVLPRGRDDRDVELIFDCTTFSPTSEIPLQWLSFCLDLVPADVISRIKCHYILNPNQAFVRYMRKLCNMAADRSYFGETRVCDSLEDLKTFLPDLDIATLEEAARLEGEPAEVYHDVLYREHQSQVRTPVTLYVGATHMRITFVRRCHVSTFACQCTDIMRLTDISDVYNVTMGTEQHEFIMRKGKQGVTMYFSSQQRDAIIKSVRTAKGRMKDVQAPSVERFARFSNKPATLLHIGLLSVDVNDEELRAAAYDLLGAVCTYLNYDKNPIIAPRAGFVPGEPTLFARRLSDSMAQFAPQLTLDFISEVSAAMNAMRNSMEHQLSCLLYMSPWVKNLARFTDPTSPLYDRSTARVRDCIRTLAQLSINFPQIAGPIQRHVWSEIGKLDNTIIEATLDELIRIAADGGVGTSRCETISLIVASFTSIHVRGKLLARLRKVCPRPSRASRMPRSLHDHPYWNEISALVRLVLVAGYQHSPPIHNQVNVPEIIHLCFLLAGTGPALVRKSVYGIVLNLLQGLYLARLEEGPVPMIKQLMEDMEHRDTLQLFGLARTAPTSEYSSFDFPTDKERLDAQEKLVEIMIRVLECGAPSKSGLLNVFRARWMSLVTSSAFQLSPVQMRCFTVIGALAKTEVDEDLFYQMLVALRTSLSNASESDTITVVSILRCMCRVIPEMSPDCRYPALCFWLGVGLLQSSYIAFYEEAAWMVRVSLETLDKHEAFGDENLTNYLLNARSPLEETACQLDRMLKISFDSSFSFSLAAIIFKGFRHTQLVSAAESVLRTLMEVTVKWWEREHGNVRSDALCPDALGYFAALVPVSTTAAGITKSIRGARLEHIVDLEGVFEQMVRGEEVQQPLVGIEVYNIGDETTALLASTFIVTMLSTAQGDDLESEILFGCLAEIAAHYPQVVVMVYDSLQERVKDSLALSANPSIIRLVADIFRAWQHESAIRGLGAGKGSSSTLGTVDETASRGPSRNHIAALEELGMAGLADTYKFLPRGVGTAMIQWIPELVDAIIRA</sequence>
<dbReference type="HOGENOM" id="CLU_000249_0_2_1"/>
<dbReference type="InterPro" id="IPR001251">
    <property type="entry name" value="CRAL-TRIO_dom"/>
</dbReference>
<dbReference type="SMART" id="SM00323">
    <property type="entry name" value="RasGAP"/>
    <property type="match status" value="1"/>
</dbReference>
<reference evidence="4 5" key="1">
    <citation type="journal article" date="2010" name="Nat. Biotechnol.">
        <title>Genome sequence of the model mushroom Schizophyllum commune.</title>
        <authorList>
            <person name="Ohm R.A."/>
            <person name="de Jong J.F."/>
            <person name="Lugones L.G."/>
            <person name="Aerts A."/>
            <person name="Kothe E."/>
            <person name="Stajich J.E."/>
            <person name="de Vries R.P."/>
            <person name="Record E."/>
            <person name="Levasseur A."/>
            <person name="Baker S.E."/>
            <person name="Bartholomew K.A."/>
            <person name="Coutinho P.M."/>
            <person name="Erdmann S."/>
            <person name="Fowler T.J."/>
            <person name="Gathman A.C."/>
            <person name="Lombard V."/>
            <person name="Henrissat B."/>
            <person name="Knabe N."/>
            <person name="Kuees U."/>
            <person name="Lilly W.W."/>
            <person name="Lindquist E."/>
            <person name="Lucas S."/>
            <person name="Magnuson J.K."/>
            <person name="Piumi F."/>
            <person name="Raudaskoski M."/>
            <person name="Salamov A."/>
            <person name="Schmutz J."/>
            <person name="Schwarze F.W.M.R."/>
            <person name="vanKuyk P.A."/>
            <person name="Horton J.S."/>
            <person name="Grigoriev I.V."/>
            <person name="Woesten H.A.B."/>
        </authorList>
    </citation>
    <scope>NUCLEOTIDE SEQUENCE [LARGE SCALE GENOMIC DNA]</scope>
    <source>
        <strain evidence="5">H4-8 / FGSC 9210</strain>
    </source>
</reference>
<dbReference type="SUPFAM" id="SSF48350">
    <property type="entry name" value="GTPase activation domain, GAP"/>
    <property type="match status" value="1"/>
</dbReference>
<dbReference type="InterPro" id="IPR023152">
    <property type="entry name" value="RasGAP_CS"/>
</dbReference>
<dbReference type="Gene3D" id="1.10.506.10">
    <property type="entry name" value="GTPase Activation - p120gap, domain 1"/>
    <property type="match status" value="2"/>
</dbReference>
<dbReference type="InterPro" id="IPR036865">
    <property type="entry name" value="CRAL-TRIO_dom_sf"/>
</dbReference>
<keyword evidence="5" id="KW-1185">Reference proteome</keyword>
<dbReference type="Gene3D" id="3.40.525.10">
    <property type="entry name" value="CRAL-TRIO lipid binding domain"/>
    <property type="match status" value="1"/>
</dbReference>
<dbReference type="InterPro" id="IPR008936">
    <property type="entry name" value="Rho_GTPase_activation_prot"/>
</dbReference>
<dbReference type="InterPro" id="IPR001936">
    <property type="entry name" value="RasGAP_dom"/>
</dbReference>
<dbReference type="OMA" id="TKEPYMF"/>
<dbReference type="eggNOG" id="KOG1826">
    <property type="taxonomic scope" value="Eukaryota"/>
</dbReference>
<dbReference type="InterPro" id="IPR011993">
    <property type="entry name" value="PH-like_dom_sf"/>
</dbReference>
<name>D8PNG9_SCHCM</name>
<evidence type="ECO:0000256" key="1">
    <source>
        <dbReference type="ARBA" id="ARBA00022468"/>
    </source>
</evidence>
<dbReference type="Gene3D" id="2.30.29.30">
    <property type="entry name" value="Pleckstrin-homology domain (PH domain)/Phosphotyrosine-binding domain (PTB)"/>
    <property type="match status" value="1"/>
</dbReference>
<dbReference type="GO" id="GO:0005096">
    <property type="term" value="F:GTPase activator activity"/>
    <property type="evidence" value="ECO:0007669"/>
    <property type="project" value="UniProtKB-KW"/>
</dbReference>
<evidence type="ECO:0000256" key="2">
    <source>
        <dbReference type="ARBA" id="ARBA00022553"/>
    </source>
</evidence>
<dbReference type="Pfam" id="PF13716">
    <property type="entry name" value="CRAL_TRIO_2"/>
    <property type="match status" value="1"/>
</dbReference>
<dbReference type="PANTHER" id="PTHR10194:SF142">
    <property type="entry name" value="NEUROFIBROMIN"/>
    <property type="match status" value="1"/>
</dbReference>
<keyword evidence="2" id="KW-0597">Phosphoprotein</keyword>
<evidence type="ECO:0000313" key="5">
    <source>
        <dbReference type="Proteomes" id="UP000007431"/>
    </source>
</evidence>
<evidence type="ECO:0000259" key="3">
    <source>
        <dbReference type="PROSITE" id="PS50018"/>
    </source>
</evidence>
<dbReference type="STRING" id="578458.D8PNG9"/>
<keyword evidence="1" id="KW-0343">GTPase activation</keyword>
<dbReference type="InterPro" id="IPR039360">
    <property type="entry name" value="Ras_GTPase"/>
</dbReference>
<protein>
    <recommendedName>
        <fullName evidence="3">Ras-GAP domain-containing protein</fullName>
    </recommendedName>
</protein>
<dbReference type="Proteomes" id="UP000007431">
    <property type="component" value="Unassembled WGS sequence"/>
</dbReference>
<dbReference type="InParanoid" id="D8PNG9"/>
<dbReference type="PANTHER" id="PTHR10194">
    <property type="entry name" value="RAS GTPASE-ACTIVATING PROTEINS"/>
    <property type="match status" value="1"/>
</dbReference>
<feature type="domain" description="Ras-GAP" evidence="3">
    <location>
        <begin position="1102"/>
        <end position="1294"/>
    </location>
</feature>
<dbReference type="PROSITE" id="PS00509">
    <property type="entry name" value="RAS_GTPASE_ACTIV_1"/>
    <property type="match status" value="1"/>
</dbReference>